<evidence type="ECO:0000259" key="2">
    <source>
        <dbReference type="Pfam" id="PF20237"/>
    </source>
</evidence>
<accession>A0AAV9QJL2</accession>
<evidence type="ECO:0000313" key="4">
    <source>
        <dbReference type="Proteomes" id="UP001345827"/>
    </source>
</evidence>
<gene>
    <name evidence="3" type="ORF">LTR25_002015</name>
</gene>
<reference evidence="3 4" key="1">
    <citation type="submission" date="2023-06" db="EMBL/GenBank/DDBJ databases">
        <title>Black Yeasts Isolated from many extreme environments.</title>
        <authorList>
            <person name="Coleine C."/>
            <person name="Stajich J.E."/>
            <person name="Selbmann L."/>
        </authorList>
    </citation>
    <scope>NUCLEOTIDE SEQUENCE [LARGE SCALE GENOMIC DNA]</scope>
    <source>
        <strain evidence="3 4">CCFEE 5887</strain>
    </source>
</reference>
<sequence>MVGYDELSELIGSRPDLTIFRRFGPLAAQVLLRMQAELLDLDDDLKALRDIELQKPGLCDQAKSWAKVNDAVKSGQRSLRKETIAKAEETLTRYYEFASRAAAVMKLEGPDKCDLDFLRGWLENETGGDNFLRNHGTYEATAWSRECADDLMALNRRPDRFAAWVSNALLPIYHARLGHRWHKSTAHNNLGSIYHYDDQKFVVIGDIICTILSVVIPSLSIFVLYYVRSMLVRLLLILSFSSLLSLVMALISQGKRYEIFAATTAFAAVQVAFVGGVTVVSGAQCVVD</sequence>
<evidence type="ECO:0000256" key="1">
    <source>
        <dbReference type="SAM" id="Phobius"/>
    </source>
</evidence>
<dbReference type="Pfam" id="PF20237">
    <property type="entry name" value="DUF6594"/>
    <property type="match status" value="1"/>
</dbReference>
<keyword evidence="4" id="KW-1185">Reference proteome</keyword>
<dbReference type="PANTHER" id="PTHR34502">
    <property type="entry name" value="DUF6594 DOMAIN-CONTAINING PROTEIN-RELATED"/>
    <property type="match status" value="1"/>
</dbReference>
<comment type="caution">
    <text evidence="3">The sequence shown here is derived from an EMBL/GenBank/DDBJ whole genome shotgun (WGS) entry which is preliminary data.</text>
</comment>
<feature type="transmembrane region" description="Helical" evidence="1">
    <location>
        <begin position="201"/>
        <end position="225"/>
    </location>
</feature>
<dbReference type="Proteomes" id="UP001345827">
    <property type="component" value="Unassembled WGS sequence"/>
</dbReference>
<feature type="transmembrane region" description="Helical" evidence="1">
    <location>
        <begin position="259"/>
        <end position="283"/>
    </location>
</feature>
<keyword evidence="1" id="KW-1133">Transmembrane helix</keyword>
<keyword evidence="1" id="KW-0812">Transmembrane</keyword>
<keyword evidence="1" id="KW-0472">Membrane</keyword>
<feature type="domain" description="DUF6594" evidence="2">
    <location>
        <begin position="4"/>
        <end position="271"/>
    </location>
</feature>
<dbReference type="AlphaFoldDB" id="A0AAV9QJL2"/>
<name>A0AAV9QJL2_9PEZI</name>
<protein>
    <recommendedName>
        <fullName evidence="2">DUF6594 domain-containing protein</fullName>
    </recommendedName>
</protein>
<feature type="transmembrane region" description="Helical" evidence="1">
    <location>
        <begin position="231"/>
        <end position="252"/>
    </location>
</feature>
<proteinExistence type="predicted"/>
<dbReference type="InterPro" id="IPR046529">
    <property type="entry name" value="DUF6594"/>
</dbReference>
<evidence type="ECO:0000313" key="3">
    <source>
        <dbReference type="EMBL" id="KAK5542130.1"/>
    </source>
</evidence>
<dbReference type="EMBL" id="JAXLQG010000003">
    <property type="protein sequence ID" value="KAK5542130.1"/>
    <property type="molecule type" value="Genomic_DNA"/>
</dbReference>
<dbReference type="PANTHER" id="PTHR34502:SF5">
    <property type="entry name" value="DUF6594 DOMAIN-CONTAINING PROTEIN"/>
    <property type="match status" value="1"/>
</dbReference>
<organism evidence="3 4">
    <name type="scientific">Vermiconidia calcicola</name>
    <dbReference type="NCBI Taxonomy" id="1690605"/>
    <lineage>
        <taxon>Eukaryota</taxon>
        <taxon>Fungi</taxon>
        <taxon>Dikarya</taxon>
        <taxon>Ascomycota</taxon>
        <taxon>Pezizomycotina</taxon>
        <taxon>Dothideomycetes</taxon>
        <taxon>Dothideomycetidae</taxon>
        <taxon>Mycosphaerellales</taxon>
        <taxon>Extremaceae</taxon>
        <taxon>Vermiconidia</taxon>
    </lineage>
</organism>